<dbReference type="GO" id="GO:0006508">
    <property type="term" value="P:proteolysis"/>
    <property type="evidence" value="ECO:0007669"/>
    <property type="project" value="UniProtKB-KW"/>
</dbReference>
<keyword evidence="9" id="KW-1185">Reference proteome</keyword>
<comment type="caution">
    <text evidence="8">The sequence shown here is derived from an EMBL/GenBank/DDBJ whole genome shotgun (WGS) entry which is preliminary data.</text>
</comment>
<dbReference type="Pfam" id="PF24476">
    <property type="entry name" value="DUF7580"/>
    <property type="match status" value="1"/>
</dbReference>
<feature type="domain" description="DUF7580" evidence="7">
    <location>
        <begin position="97"/>
        <end position="390"/>
    </location>
</feature>
<feature type="domain" description="Peptidase S8/S53" evidence="6">
    <location>
        <begin position="462"/>
        <end position="700"/>
    </location>
</feature>
<dbReference type="InterPro" id="IPR050131">
    <property type="entry name" value="Peptidase_S8_subtilisin-like"/>
</dbReference>
<dbReference type="Proteomes" id="UP001373714">
    <property type="component" value="Unassembled WGS sequence"/>
</dbReference>
<protein>
    <recommendedName>
        <fullName evidence="10">Peptidase S8/S53 domain-containing protein</fullName>
    </recommendedName>
</protein>
<feature type="active site" description="Charge relay system" evidence="5">
    <location>
        <position position="663"/>
    </location>
</feature>
<dbReference type="Pfam" id="PF00082">
    <property type="entry name" value="Peptidase_S8"/>
    <property type="match status" value="1"/>
</dbReference>
<evidence type="ECO:0000313" key="9">
    <source>
        <dbReference type="Proteomes" id="UP001373714"/>
    </source>
</evidence>
<dbReference type="PANTHER" id="PTHR43806">
    <property type="entry name" value="PEPTIDASE S8"/>
    <property type="match status" value="1"/>
</dbReference>
<proteinExistence type="inferred from homology"/>
<sequence length="753" mass="82803">MALRPGDIAEGASPNARSLLLPDSAFPVDAQTIRSNNTQAFIYADTIIRELVAKTATEANTFLERDSTRGESKAGKKVSRHQTGSEKATLFSICAKLKKYLKNLFQALARQSSCGHDELHEARLMLPRLEDYEDESTLFLDLFLASSCGSRWEEVKCSQVPSVPTSPGCRCNVCELIDVGEYNELCINFSFAGADTDYVSIGGDHLAKEKDIPVTSLAKIAQLDICDAVTIATPIPEEDRTDLLLTLALAMLYLSEESCPRLIWSSDNIFFGNDDRSNMSRPYLSSLLLPPQSSPSPSSELPYSLSFAQLLWEIETGSRVPEAAGLKDQSGTPSTLSQTMSTLKGKRELRQELKQIIGACIAMTNLDQDHDTRCDFIYHKIVLPLEQMARPPQVSRPVDGRQQAATQYLKPDTIVLYDECEISLPDANGPADTFTKNLKEFTSVHILGNGQNNGIPIIPDRIKVAIIDSGITDRGVWRQNAETDGRFAEGRSWAGPDPDNFLDTYGHGTHVAYQIIFGAPKATIYVAKIADGKEISKDGASAIAKAINYAVDVWKVDIISLSFGLRRENECIARAISNATQKNPVTGKSTLVFAAAGNDGIHEYRAWPARRQDVIGIHAADGRGNLISNFSPPPMDDRDNFAALGIGTKSTWKGCNVRKSGTSFAVPMAVAIAANMLEFTKQHMPEDEKLLYSAAKMKSLLRSLSMRKGEYNFLMPWKICNIPPCDQQGCPERHCTHCVRRLRLALESAILGR</sequence>
<evidence type="ECO:0008006" key="10">
    <source>
        <dbReference type="Google" id="ProtNLM"/>
    </source>
</evidence>
<dbReference type="PANTHER" id="PTHR43806:SF11">
    <property type="entry name" value="CEREVISIN-RELATED"/>
    <property type="match status" value="1"/>
</dbReference>
<feature type="active site" description="Charge relay system" evidence="5">
    <location>
        <position position="473"/>
    </location>
</feature>
<dbReference type="InterPro" id="IPR056002">
    <property type="entry name" value="DUF7580"/>
</dbReference>
<dbReference type="InterPro" id="IPR000209">
    <property type="entry name" value="Peptidase_S8/S53_dom"/>
</dbReference>
<evidence type="ECO:0000256" key="1">
    <source>
        <dbReference type="ARBA" id="ARBA00011073"/>
    </source>
</evidence>
<evidence type="ECO:0000313" key="8">
    <source>
        <dbReference type="EMBL" id="KAK6340293.1"/>
    </source>
</evidence>
<dbReference type="PROSITE" id="PS51892">
    <property type="entry name" value="SUBTILASE"/>
    <property type="match status" value="1"/>
</dbReference>
<dbReference type="CDD" id="cd00306">
    <property type="entry name" value="Peptidases_S8_S53"/>
    <property type="match status" value="1"/>
</dbReference>
<keyword evidence="3 5" id="KW-0378">Hydrolase</keyword>
<dbReference type="InterPro" id="IPR015500">
    <property type="entry name" value="Peptidase_S8_subtilisin-rel"/>
</dbReference>
<evidence type="ECO:0000256" key="4">
    <source>
        <dbReference type="ARBA" id="ARBA00022825"/>
    </source>
</evidence>
<evidence type="ECO:0000256" key="3">
    <source>
        <dbReference type="ARBA" id="ARBA00022801"/>
    </source>
</evidence>
<evidence type="ECO:0000259" key="7">
    <source>
        <dbReference type="Pfam" id="PF24476"/>
    </source>
</evidence>
<dbReference type="EMBL" id="JAVHNS010000011">
    <property type="protein sequence ID" value="KAK6340293.1"/>
    <property type="molecule type" value="Genomic_DNA"/>
</dbReference>
<keyword evidence="2 5" id="KW-0645">Protease</keyword>
<evidence type="ECO:0000256" key="2">
    <source>
        <dbReference type="ARBA" id="ARBA00022670"/>
    </source>
</evidence>
<dbReference type="AlphaFoldDB" id="A0AAV9UHV4"/>
<dbReference type="Gene3D" id="3.40.50.200">
    <property type="entry name" value="Peptidase S8/S53 domain"/>
    <property type="match status" value="1"/>
</dbReference>
<gene>
    <name evidence="8" type="ORF">TWF730_002057</name>
</gene>
<accession>A0AAV9UHV4</accession>
<comment type="similarity">
    <text evidence="1 5">Belongs to the peptidase S8 family.</text>
</comment>
<evidence type="ECO:0000256" key="5">
    <source>
        <dbReference type="PROSITE-ProRule" id="PRU01240"/>
    </source>
</evidence>
<dbReference type="SUPFAM" id="SSF52743">
    <property type="entry name" value="Subtilisin-like"/>
    <property type="match status" value="1"/>
</dbReference>
<dbReference type="PRINTS" id="PR00723">
    <property type="entry name" value="SUBTILISIN"/>
</dbReference>
<dbReference type="InterPro" id="IPR023828">
    <property type="entry name" value="Peptidase_S8_Ser-AS"/>
</dbReference>
<dbReference type="GO" id="GO:0004252">
    <property type="term" value="F:serine-type endopeptidase activity"/>
    <property type="evidence" value="ECO:0007669"/>
    <property type="project" value="UniProtKB-UniRule"/>
</dbReference>
<organism evidence="8 9">
    <name type="scientific">Orbilia blumenaviensis</name>
    <dbReference type="NCBI Taxonomy" id="1796055"/>
    <lineage>
        <taxon>Eukaryota</taxon>
        <taxon>Fungi</taxon>
        <taxon>Dikarya</taxon>
        <taxon>Ascomycota</taxon>
        <taxon>Pezizomycotina</taxon>
        <taxon>Orbiliomycetes</taxon>
        <taxon>Orbiliales</taxon>
        <taxon>Orbiliaceae</taxon>
        <taxon>Orbilia</taxon>
    </lineage>
</organism>
<keyword evidence="4 5" id="KW-0720">Serine protease</keyword>
<evidence type="ECO:0000259" key="6">
    <source>
        <dbReference type="Pfam" id="PF00082"/>
    </source>
</evidence>
<reference evidence="8 9" key="1">
    <citation type="submission" date="2019-10" db="EMBL/GenBank/DDBJ databases">
        <authorList>
            <person name="Palmer J.M."/>
        </authorList>
    </citation>
    <scope>NUCLEOTIDE SEQUENCE [LARGE SCALE GENOMIC DNA]</scope>
    <source>
        <strain evidence="8 9">TWF730</strain>
    </source>
</reference>
<feature type="active site" description="Charge relay system" evidence="5">
    <location>
        <position position="507"/>
    </location>
</feature>
<name>A0AAV9UHV4_9PEZI</name>
<dbReference type="InterPro" id="IPR036852">
    <property type="entry name" value="Peptidase_S8/S53_dom_sf"/>
</dbReference>
<dbReference type="PROSITE" id="PS00138">
    <property type="entry name" value="SUBTILASE_SER"/>
    <property type="match status" value="1"/>
</dbReference>